<name>A0ABS8IBW0_9NOSO</name>
<feature type="transmembrane region" description="Helical" evidence="1">
    <location>
        <begin position="12"/>
        <end position="32"/>
    </location>
</feature>
<protein>
    <submittedName>
        <fullName evidence="2">COP23 domain-containing protein</fullName>
    </submittedName>
</protein>
<evidence type="ECO:0000313" key="3">
    <source>
        <dbReference type="Proteomes" id="UP001199525"/>
    </source>
</evidence>
<dbReference type="InterPro" id="IPR025478">
    <property type="entry name" value="COP23"/>
</dbReference>
<evidence type="ECO:0000256" key="1">
    <source>
        <dbReference type="SAM" id="Phobius"/>
    </source>
</evidence>
<dbReference type="Proteomes" id="UP001199525">
    <property type="component" value="Unassembled WGS sequence"/>
</dbReference>
<accession>A0ABS8IBW0</accession>
<organism evidence="2 3">
    <name type="scientific">Nostoc favosum CHAB5714</name>
    <dbReference type="NCBI Taxonomy" id="2780399"/>
    <lineage>
        <taxon>Bacteria</taxon>
        <taxon>Bacillati</taxon>
        <taxon>Cyanobacteriota</taxon>
        <taxon>Cyanophyceae</taxon>
        <taxon>Nostocales</taxon>
        <taxon>Nostocaceae</taxon>
        <taxon>Nostoc</taxon>
        <taxon>Nostoc favosum</taxon>
    </lineage>
</organism>
<proteinExistence type="predicted"/>
<comment type="caution">
    <text evidence="2">The sequence shown here is derived from an EMBL/GenBank/DDBJ whole genome shotgun (WGS) entry which is preliminary data.</text>
</comment>
<keyword evidence="1" id="KW-0812">Transmembrane</keyword>
<sequence length="231" mass="26000">MSKKFSDSFLFQFLIMPVGGIIVAVILGLLIAPLGRWFTKTPIIGTAFEQLCHATNANCSEPPDLNNNPSAAQTVNFLCAKTKLENIPATIARTPTRGNVEFIRWESKHFIASGYDPVTRCLQVSERFQKLWDKNLLKYITYDRINNYNVICVSLEANTPCIQDGLLLTLRPEDNPKAALKQILNIRNNESTISFHNSDTTEQSENKLYINVSEILDKNPVVSNNPIKPLF</sequence>
<dbReference type="RefSeq" id="WP_229486382.1">
    <property type="nucleotide sequence ID" value="NZ_JAIVFQ010000030.1"/>
</dbReference>
<dbReference type="EMBL" id="JAIVFQ010000030">
    <property type="protein sequence ID" value="MCC5601354.1"/>
    <property type="molecule type" value="Genomic_DNA"/>
</dbReference>
<dbReference type="Pfam" id="PF14218">
    <property type="entry name" value="COP23"/>
    <property type="match status" value="1"/>
</dbReference>
<keyword evidence="1" id="KW-1133">Transmembrane helix</keyword>
<evidence type="ECO:0000313" key="2">
    <source>
        <dbReference type="EMBL" id="MCC5601354.1"/>
    </source>
</evidence>
<reference evidence="2 3" key="1">
    <citation type="journal article" date="2021" name="Microorganisms">
        <title>Genome Evolution of Filamentous Cyanobacterium Nostoc Species: From Facultative Symbiosis to Free Living.</title>
        <authorList>
            <person name="Huo D."/>
            <person name="Li H."/>
            <person name="Cai F."/>
            <person name="Guo X."/>
            <person name="Qiao Z."/>
            <person name="Wang W."/>
            <person name="Yu G."/>
            <person name="Li R."/>
        </authorList>
    </citation>
    <scope>NUCLEOTIDE SEQUENCE [LARGE SCALE GENOMIC DNA]</scope>
    <source>
        <strain evidence="2 3">CHAB 5714</strain>
    </source>
</reference>
<keyword evidence="1" id="KW-0472">Membrane</keyword>
<keyword evidence="3" id="KW-1185">Reference proteome</keyword>
<gene>
    <name evidence="2" type="ORF">LC586_19620</name>
</gene>